<feature type="domain" description="Polymerase nucleotidyl transferase" evidence="1">
    <location>
        <begin position="26"/>
        <end position="89"/>
    </location>
</feature>
<proteinExistence type="predicted"/>
<keyword evidence="2" id="KW-0614">Plasmid</keyword>
<protein>
    <submittedName>
        <fullName evidence="2">Nucleotidyltransferase domain-containing protein</fullName>
    </submittedName>
</protein>
<dbReference type="InterPro" id="IPR043519">
    <property type="entry name" value="NT_sf"/>
</dbReference>
<dbReference type="InterPro" id="IPR002934">
    <property type="entry name" value="Polymerase_NTP_transf_dom"/>
</dbReference>
<evidence type="ECO:0000259" key="1">
    <source>
        <dbReference type="Pfam" id="PF01909"/>
    </source>
</evidence>
<dbReference type="EMBL" id="CP158294">
    <property type="protein sequence ID" value="XBV47676.1"/>
    <property type="molecule type" value="Genomic_DNA"/>
</dbReference>
<dbReference type="GO" id="GO:0016779">
    <property type="term" value="F:nucleotidyltransferase activity"/>
    <property type="evidence" value="ECO:0007669"/>
    <property type="project" value="InterPro"/>
</dbReference>
<dbReference type="AlphaFoldDB" id="A0AAU7U4H8"/>
<geneLocation type="plasmid" evidence="2">
    <name>plasmindB</name>
</geneLocation>
<dbReference type="RefSeq" id="WP_350262722.1">
    <property type="nucleotide sequence ID" value="NZ_CP158294.1"/>
</dbReference>
<sequence>MAIDNHGLITVPVLKTFQAAFRPLVKKALEMLRADELIHSVYVYGSVQAGTAREEISDLDMTVVLNRHPLSEDQERLSAIKEALEQQYPVISGVDFDTGALEDVLDPENQLSWGYWLKHHCVCVYGEDLRDHFHAFRPSREISISVNGDFMSALDGYIQQLTPDLSLPQRLRQQRAAARKAIRATSILRGREDTDWPMTLEEHALKFNERYPALAEEMDYLLGISHRPRGDIMTFASRVYTFSYWLNAEFSTRSR</sequence>
<evidence type="ECO:0000313" key="2">
    <source>
        <dbReference type="EMBL" id="XBV47676.1"/>
    </source>
</evidence>
<gene>
    <name evidence="2" type="ORF">AAF463_23870</name>
</gene>
<name>A0AAU7U4H8_9GAMM</name>
<reference evidence="2" key="1">
    <citation type="submission" date="2024-06" db="EMBL/GenBank/DDBJ databases">
        <title>Multiomics insights into the TNT degradation mechanism by Pantoea sp. BJ2 isolated from an ammunition destruction site.</title>
        <authorList>
            <person name="Luo J."/>
        </authorList>
    </citation>
    <scope>NUCLEOTIDE SEQUENCE</scope>
    <source>
        <strain evidence="2">BJ2</strain>
        <plasmid evidence="2">plasmindB</plasmid>
    </source>
</reference>
<organism evidence="2">
    <name type="scientific">Pantoea sp. BJ2</name>
    <dbReference type="NCBI Taxonomy" id="3141322"/>
    <lineage>
        <taxon>Bacteria</taxon>
        <taxon>Pseudomonadati</taxon>
        <taxon>Pseudomonadota</taxon>
        <taxon>Gammaproteobacteria</taxon>
        <taxon>Enterobacterales</taxon>
        <taxon>Erwiniaceae</taxon>
        <taxon>Pantoea</taxon>
    </lineage>
</organism>
<accession>A0AAU7U4H8</accession>
<dbReference type="Gene3D" id="3.30.460.10">
    <property type="entry name" value="Beta Polymerase, domain 2"/>
    <property type="match status" value="1"/>
</dbReference>
<dbReference type="SUPFAM" id="SSF81301">
    <property type="entry name" value="Nucleotidyltransferase"/>
    <property type="match status" value="1"/>
</dbReference>
<dbReference type="Pfam" id="PF01909">
    <property type="entry name" value="NTP_transf_2"/>
    <property type="match status" value="1"/>
</dbReference>